<dbReference type="AlphaFoldDB" id="A0AAV8TSH5"/>
<feature type="domain" description="AIR9-like A9" evidence="4">
    <location>
        <begin position="571"/>
        <end position="652"/>
    </location>
</feature>
<comment type="caution">
    <text evidence="5">The sequence shown here is derived from an EMBL/GenBank/DDBJ whole genome shotgun (WGS) entry which is preliminary data.</text>
</comment>
<dbReference type="Pfam" id="PF23080">
    <property type="entry name" value="DUF7046"/>
    <property type="match status" value="1"/>
</dbReference>
<evidence type="ECO:0000313" key="6">
    <source>
        <dbReference type="Proteomes" id="UP001159364"/>
    </source>
</evidence>
<gene>
    <name evidence="5" type="ORF">K2173_000980</name>
</gene>
<feature type="coiled-coil region" evidence="1">
    <location>
        <begin position="57"/>
        <end position="102"/>
    </location>
</feature>
<dbReference type="Proteomes" id="UP001159364">
    <property type="component" value="Linkage Group LG03"/>
</dbReference>
<keyword evidence="6" id="KW-1185">Reference proteome</keyword>
<name>A0AAV8TSH5_9ROSI</name>
<sequence>MENGHEGKLTERLSGLGLIDSSSPPSVSLLRRQFDNSGGGVNLISGGANDTSNNDSLIQVMKAVEAAEEVIRQQAEENAQLRSELQRKTQELETKLEPATQRAHLIDSWNARAQEVQSAMPIENLDSKIKTTGNTSAISSSSMLVRDRDLQTNNEDPGLQTHLESRNAGTKINGILKVLPNGLAPSDNSGFSQLSSPSTRSISPSRYQMEGAYDPRLSVSGPGPMQVSEVSNPSNLWKQDISAKMREHEEEIMQLRKQLVDYSIKEAQLRNEKFGLEKRIAYLRLAFDQQQQDLFDTKSKAISYRQEIIEENIHLTYALQDAQQERTAFVSSLLPLLAEYSLQPPVPDAQSIVSNVKILFRHLQEKLIFTESKLKESQYQLIPWRSDLNHSNLAPQSPPSSIGAVLANPFQEKNGLELVPQMTYSQGKIPMASSDAQSGTTWNVRGHHQIGISGAGAKNLEPDDVGRFSPLASRNPAVHEVNTVARGDAHAMRYVEGTTGKQVIFREPVSNSEMDDPEAEGNHERERGTGTAPYSAAVDDPNLSYSPYLPPVLEEPSSSFSEDDDPLPAIEGLQISGEAFPGRVLQASGYSINGTTSCNFEWVRHLEDGSVNYIDGAKQPNYLVTADDVDHCLAIEVQPLDDRKRKGELVRVFANEHRKISCDPEMQNHIERTLYSGHVSYKVSLSTGYLDIWEAATLAIKREGFSIKCSGTSGLVVTEKFSPAISVTIPHGQPNEFIIAISSDDVHLLRTENKSNVTCSRDTIVLIMRLFLIRASERRKGKRRGLFFTK</sequence>
<evidence type="ECO:0000313" key="5">
    <source>
        <dbReference type="EMBL" id="KAJ8769205.1"/>
    </source>
</evidence>
<dbReference type="InterPro" id="IPR056284">
    <property type="entry name" value="AIR9-like_A9"/>
</dbReference>
<proteinExistence type="predicted"/>
<evidence type="ECO:0000256" key="1">
    <source>
        <dbReference type="SAM" id="Coils"/>
    </source>
</evidence>
<accession>A0AAV8TSH5</accession>
<feature type="coiled-coil region" evidence="1">
    <location>
        <begin position="238"/>
        <end position="272"/>
    </location>
</feature>
<dbReference type="Pfam" id="PF23197">
    <property type="entry name" value="IG_AIR9"/>
    <property type="match status" value="1"/>
</dbReference>
<dbReference type="GO" id="GO:0005886">
    <property type="term" value="C:plasma membrane"/>
    <property type="evidence" value="ECO:0007669"/>
    <property type="project" value="TreeGrafter"/>
</dbReference>
<protein>
    <submittedName>
        <fullName evidence="5">Uncharacterized protein</fullName>
    </submittedName>
</protein>
<organism evidence="5 6">
    <name type="scientific">Erythroxylum novogranatense</name>
    <dbReference type="NCBI Taxonomy" id="1862640"/>
    <lineage>
        <taxon>Eukaryota</taxon>
        <taxon>Viridiplantae</taxon>
        <taxon>Streptophyta</taxon>
        <taxon>Embryophyta</taxon>
        <taxon>Tracheophyta</taxon>
        <taxon>Spermatophyta</taxon>
        <taxon>Magnoliopsida</taxon>
        <taxon>eudicotyledons</taxon>
        <taxon>Gunneridae</taxon>
        <taxon>Pentapetalae</taxon>
        <taxon>rosids</taxon>
        <taxon>fabids</taxon>
        <taxon>Malpighiales</taxon>
        <taxon>Erythroxylaceae</taxon>
        <taxon>Erythroxylum</taxon>
    </lineage>
</organism>
<dbReference type="Gene3D" id="2.60.40.2700">
    <property type="match status" value="1"/>
</dbReference>
<evidence type="ECO:0000259" key="3">
    <source>
        <dbReference type="Pfam" id="PF23080"/>
    </source>
</evidence>
<keyword evidence="1" id="KW-0175">Coiled coil</keyword>
<dbReference type="InterPro" id="IPR055474">
    <property type="entry name" value="DUF7046"/>
</dbReference>
<evidence type="ECO:0000259" key="4">
    <source>
        <dbReference type="Pfam" id="PF23197"/>
    </source>
</evidence>
<feature type="region of interest" description="Disordered" evidence="2">
    <location>
        <begin position="508"/>
        <end position="541"/>
    </location>
</feature>
<dbReference type="FunFam" id="2.60.40.2700:FF:000001">
    <property type="entry name" value="Transmembrane protein"/>
    <property type="match status" value="1"/>
</dbReference>
<reference evidence="5 6" key="1">
    <citation type="submission" date="2021-09" db="EMBL/GenBank/DDBJ databases">
        <title>Genomic insights and catalytic innovation underlie evolution of tropane alkaloids biosynthesis.</title>
        <authorList>
            <person name="Wang Y.-J."/>
            <person name="Tian T."/>
            <person name="Huang J.-P."/>
            <person name="Huang S.-X."/>
        </authorList>
    </citation>
    <scope>NUCLEOTIDE SEQUENCE [LARGE SCALE GENOMIC DNA]</scope>
    <source>
        <strain evidence="5">KIB-2018</strain>
        <tissue evidence="5">Leaf</tissue>
    </source>
</reference>
<dbReference type="EMBL" id="JAIWQS010000003">
    <property type="protein sequence ID" value="KAJ8769205.1"/>
    <property type="molecule type" value="Genomic_DNA"/>
</dbReference>
<evidence type="ECO:0000256" key="2">
    <source>
        <dbReference type="SAM" id="MobiDB-lite"/>
    </source>
</evidence>
<feature type="domain" description="DUF7046" evidence="3">
    <location>
        <begin position="687"/>
        <end position="783"/>
    </location>
</feature>
<dbReference type="PANTHER" id="PTHR31149">
    <property type="entry name" value="EXPRESSED PROTEIN"/>
    <property type="match status" value="1"/>
</dbReference>
<dbReference type="PANTHER" id="PTHR31149:SF10">
    <property type="entry name" value="OS05G0100900 PROTEIN"/>
    <property type="match status" value="1"/>
</dbReference>